<feature type="compositionally biased region" description="Low complexity" evidence="12">
    <location>
        <begin position="13"/>
        <end position="22"/>
    </location>
</feature>
<dbReference type="STRING" id="337451.A0A3S3R765"/>
<evidence type="ECO:0000259" key="13">
    <source>
        <dbReference type="PROSITE" id="PS50067"/>
    </source>
</evidence>
<keyword evidence="11" id="KW-0175">Coiled coil</keyword>
<dbReference type="PANTHER" id="PTHR47970">
    <property type="entry name" value="KINESIN-LIKE PROTEIN KIF11"/>
    <property type="match status" value="1"/>
</dbReference>
<dbReference type="GO" id="GO:0008017">
    <property type="term" value="F:microtubule binding"/>
    <property type="evidence" value="ECO:0007669"/>
    <property type="project" value="InterPro"/>
</dbReference>
<dbReference type="InterPro" id="IPR047241">
    <property type="entry name" value="KIF11-like_kin_motor_dom"/>
</dbReference>
<dbReference type="PANTHER" id="PTHR47970:SF32">
    <property type="entry name" value="KINESIN-LIKE PROTEIN KIN-5B"/>
    <property type="match status" value="1"/>
</dbReference>
<gene>
    <name evidence="14" type="ORF">CKAN_02481300</name>
</gene>
<keyword evidence="2" id="KW-0963">Cytoplasm</keyword>
<dbReference type="SMART" id="SM00129">
    <property type="entry name" value="KISc"/>
    <property type="match status" value="1"/>
</dbReference>
<feature type="region of interest" description="Disordered" evidence="12">
    <location>
        <begin position="1"/>
        <end position="48"/>
    </location>
</feature>
<evidence type="ECO:0000256" key="6">
    <source>
        <dbReference type="ARBA" id="ARBA00023175"/>
    </source>
</evidence>
<accession>A0A3S3R765</accession>
<sequence>MSFTPDQHRKTASSVSSSSPSPFHTPRSEKRRMELRWADGSSNRQDRDREVNVQVVLRCRPLTDEEQRLNVPKVISCNEQKREVTVVQSIANKQIDRAFAFDKVFGPKAQQRSIYDQAISPIVDEVLEGFNCTVFAYGQTGTGKTYTMEGGMRNKSGELPIDAGVIPRAVRQIFDALEAQNADYSMKVTFLELYNEEITDLLAPEDYTKFGEDKQKKPISLMEDGKGSVIVRGLEEEVVYSANEIYNLLERGSAKRRTAETLLNKHSSRSHSIFSITIYVKEATIGTEELIKCGKLNLVDLAGSENISRSGAREGRAREAGEINKSLLTLGRVITALVEHSGHIPYRDSKLTRLLRDSLGGKTKTCIIATVSPSAHCLEETLSTLDYACRAKNIRNKPEANQKMTKSVMLKDLYQEIERMKQDVRAAREKNGVYVPHERFVEEEAEKKAMGDKIERLECNLDLREKELDTFRELYHTEQERNLDLESELKECRVRNTFVYNVHCLLSSALAYLILVLKNLSLQKNLENTVTTLQDLQENHRRLNSKMKEKEFIISNLLHSENAILKRAKELRTDLQTATEDITALLFKIDRKDKMEVENQGLVLTFGSQLDHSLKSLHKAVVGSVSQQNQQLRCMEENVCAFIASKCEANKILDVRIEKVKETFTSGVSTMKELAGALQMKASSDLEQLKFLVTAVSEAKQVLRDTQSSLAEQKQLLAFSAQQQEEGLQRSLVSTQVISKATVDFFNDLYGRASKLTVILEDNQMEKARNLANFGKAFEEASAKQEKLALEKIATILATLTTTKTDMVTEALRNINSVSIEEKKTLQQEMFGMQQISTNAKKEWNAYIEKVESHSKKVDQSRERWENAQFSVDCLNNSSISDIESAVEQSAHVNHTAFKEFVSVSSSSVEELNAQAHDLQIAVNNSLSLDKEAKTEIESMLASGFSQLKALQDNHTENTSNIRSQADRYLQKEYLVDRPTCTTPKKQAITVPTLASIEELRTPSFDDILAKMKSEANKTKVESADINQQPCLLSPRFSSNKH</sequence>
<reference evidence="14 15" key="1">
    <citation type="journal article" date="2019" name="Nat. Plants">
        <title>Stout camphor tree genome fills gaps in understanding of flowering plant genome evolution.</title>
        <authorList>
            <person name="Chaw S.M."/>
            <person name="Liu Y.C."/>
            <person name="Wu Y.W."/>
            <person name="Wang H.Y."/>
            <person name="Lin C.I."/>
            <person name="Wu C.S."/>
            <person name="Ke H.M."/>
            <person name="Chang L.Y."/>
            <person name="Hsu C.Y."/>
            <person name="Yang H.T."/>
            <person name="Sudianto E."/>
            <person name="Hsu M.H."/>
            <person name="Wu K.P."/>
            <person name="Wang L.N."/>
            <person name="Leebens-Mack J.H."/>
            <person name="Tsai I.J."/>
        </authorList>
    </citation>
    <scope>NUCLEOTIDE SEQUENCE [LARGE SCALE GENOMIC DNA]</scope>
    <source>
        <strain evidence="15">cv. Chaw 1501</strain>
        <tissue evidence="14">Young leaves</tissue>
    </source>
</reference>
<dbReference type="EMBL" id="QPKB01000011">
    <property type="protein sequence ID" value="RWR95465.1"/>
    <property type="molecule type" value="Genomic_DNA"/>
</dbReference>
<evidence type="ECO:0000256" key="11">
    <source>
        <dbReference type="SAM" id="Coils"/>
    </source>
</evidence>
<feature type="coiled-coil region" evidence="11">
    <location>
        <begin position="519"/>
        <end position="553"/>
    </location>
</feature>
<evidence type="ECO:0000256" key="2">
    <source>
        <dbReference type="ARBA" id="ARBA00022490"/>
    </source>
</evidence>
<dbReference type="GO" id="GO:0051231">
    <property type="term" value="P:spindle elongation"/>
    <property type="evidence" value="ECO:0007669"/>
    <property type="project" value="TreeGrafter"/>
</dbReference>
<keyword evidence="3" id="KW-0493">Microtubule</keyword>
<feature type="compositionally biased region" description="Basic and acidic residues" evidence="12">
    <location>
        <begin position="26"/>
        <end position="37"/>
    </location>
</feature>
<evidence type="ECO:0000256" key="4">
    <source>
        <dbReference type="ARBA" id="ARBA00022741"/>
    </source>
</evidence>
<feature type="binding site" evidence="10">
    <location>
        <begin position="138"/>
        <end position="145"/>
    </location>
    <ligand>
        <name>ATP</name>
        <dbReference type="ChEBI" id="CHEBI:30616"/>
    </ligand>
</feature>
<evidence type="ECO:0000256" key="7">
    <source>
        <dbReference type="ARBA" id="ARBA00023212"/>
    </source>
</evidence>
<dbReference type="Proteomes" id="UP000283530">
    <property type="component" value="Unassembled WGS sequence"/>
</dbReference>
<dbReference type="GO" id="GO:0007018">
    <property type="term" value="P:microtubule-based movement"/>
    <property type="evidence" value="ECO:0007669"/>
    <property type="project" value="InterPro"/>
</dbReference>
<dbReference type="SUPFAM" id="SSF52540">
    <property type="entry name" value="P-loop containing nucleoside triphosphate hydrolases"/>
    <property type="match status" value="1"/>
</dbReference>
<dbReference type="InterPro" id="IPR036961">
    <property type="entry name" value="Kinesin_motor_dom_sf"/>
</dbReference>
<comment type="caution">
    <text evidence="14">The sequence shown here is derived from an EMBL/GenBank/DDBJ whole genome shotgun (WGS) entry which is preliminary data.</text>
</comment>
<evidence type="ECO:0000256" key="8">
    <source>
        <dbReference type="ARBA" id="ARBA00034704"/>
    </source>
</evidence>
<dbReference type="GO" id="GO:0005876">
    <property type="term" value="C:spindle microtubule"/>
    <property type="evidence" value="ECO:0007669"/>
    <property type="project" value="TreeGrafter"/>
</dbReference>
<evidence type="ECO:0000256" key="5">
    <source>
        <dbReference type="ARBA" id="ARBA00022840"/>
    </source>
</evidence>
<evidence type="ECO:0000256" key="12">
    <source>
        <dbReference type="SAM" id="MobiDB-lite"/>
    </source>
</evidence>
<dbReference type="InterPro" id="IPR019821">
    <property type="entry name" value="Kinesin_motor_CS"/>
</dbReference>
<keyword evidence="4 10" id="KW-0547">Nucleotide-binding</keyword>
<keyword evidence="6 10" id="KW-0505">Motor protein</keyword>
<dbReference type="GO" id="GO:0008574">
    <property type="term" value="F:plus-end-directed microtubule motor activity"/>
    <property type="evidence" value="ECO:0007669"/>
    <property type="project" value="TreeGrafter"/>
</dbReference>
<dbReference type="OrthoDB" id="3176171at2759"/>
<keyword evidence="15" id="KW-1185">Reference proteome</keyword>
<dbReference type="PROSITE" id="PS50067">
    <property type="entry name" value="KINESIN_MOTOR_2"/>
    <property type="match status" value="1"/>
</dbReference>
<evidence type="ECO:0000313" key="14">
    <source>
        <dbReference type="EMBL" id="RWR95465.1"/>
    </source>
</evidence>
<comment type="function">
    <text evidence="9">Responsible for microtubule translocation. May be important for the organization of phragmoplast-specific arrays of microtubules. Plays an essential role in stabilizing the mitotic spindle. Required during mitotic cytokinesis.</text>
</comment>
<evidence type="ECO:0000256" key="10">
    <source>
        <dbReference type="PROSITE-ProRule" id="PRU00283"/>
    </source>
</evidence>
<dbReference type="Pfam" id="PF00225">
    <property type="entry name" value="Kinesin"/>
    <property type="match status" value="1"/>
</dbReference>
<organism evidence="14 15">
    <name type="scientific">Cinnamomum micranthum f. kanehirae</name>
    <dbReference type="NCBI Taxonomy" id="337451"/>
    <lineage>
        <taxon>Eukaryota</taxon>
        <taxon>Viridiplantae</taxon>
        <taxon>Streptophyta</taxon>
        <taxon>Embryophyta</taxon>
        <taxon>Tracheophyta</taxon>
        <taxon>Spermatophyta</taxon>
        <taxon>Magnoliopsida</taxon>
        <taxon>Magnoliidae</taxon>
        <taxon>Laurales</taxon>
        <taxon>Lauraceae</taxon>
        <taxon>Cinnamomum</taxon>
    </lineage>
</organism>
<dbReference type="GO" id="GO:0005524">
    <property type="term" value="F:ATP binding"/>
    <property type="evidence" value="ECO:0007669"/>
    <property type="project" value="UniProtKB-UniRule"/>
</dbReference>
<feature type="coiled-coil region" evidence="11">
    <location>
        <begin position="410"/>
        <end position="474"/>
    </location>
</feature>
<keyword evidence="5 10" id="KW-0067">ATP-binding</keyword>
<evidence type="ECO:0000256" key="3">
    <source>
        <dbReference type="ARBA" id="ARBA00022701"/>
    </source>
</evidence>
<name>A0A3S3R765_9MAGN</name>
<comment type="subcellular location">
    <subcellularLocation>
        <location evidence="1">Cytoplasm</location>
        <location evidence="1">Cytoskeleton</location>
        <location evidence="1">Spindle</location>
    </subcellularLocation>
</comment>
<dbReference type="InterPro" id="IPR027417">
    <property type="entry name" value="P-loop_NTPase"/>
</dbReference>
<dbReference type="PRINTS" id="PR00380">
    <property type="entry name" value="KINESINHEAVY"/>
</dbReference>
<dbReference type="InterPro" id="IPR047149">
    <property type="entry name" value="KIF11-like"/>
</dbReference>
<dbReference type="FunFam" id="3.40.850.10:FF:000019">
    <property type="entry name" value="Kinesin-like protein KIN-5D"/>
    <property type="match status" value="1"/>
</dbReference>
<evidence type="ECO:0000256" key="1">
    <source>
        <dbReference type="ARBA" id="ARBA00004186"/>
    </source>
</evidence>
<dbReference type="InterPro" id="IPR001752">
    <property type="entry name" value="Kinesin_motor_dom"/>
</dbReference>
<dbReference type="PROSITE" id="PS00411">
    <property type="entry name" value="KINESIN_MOTOR_1"/>
    <property type="match status" value="1"/>
</dbReference>
<dbReference type="Gene3D" id="3.40.850.10">
    <property type="entry name" value="Kinesin motor domain"/>
    <property type="match status" value="1"/>
</dbReference>
<dbReference type="CDD" id="cd01364">
    <property type="entry name" value="KISc_BimC_Eg5"/>
    <property type="match status" value="1"/>
</dbReference>
<dbReference type="GO" id="GO:0090307">
    <property type="term" value="P:mitotic spindle assembly"/>
    <property type="evidence" value="ECO:0007669"/>
    <property type="project" value="TreeGrafter"/>
</dbReference>
<proteinExistence type="inferred from homology"/>
<feature type="domain" description="Kinesin motor" evidence="13">
    <location>
        <begin position="52"/>
        <end position="394"/>
    </location>
</feature>
<comment type="similarity">
    <text evidence="8">Belongs to the TRAFAC class myosin-kinesin ATPase superfamily. Kinesin family. KIN-5/BimC subfamily.</text>
</comment>
<protein>
    <submittedName>
        <fullName evidence="14">Kinesin-like protein KIN-5B</fullName>
    </submittedName>
</protein>
<evidence type="ECO:0000256" key="9">
    <source>
        <dbReference type="ARBA" id="ARBA00046159"/>
    </source>
</evidence>
<dbReference type="GO" id="GO:0072686">
    <property type="term" value="C:mitotic spindle"/>
    <property type="evidence" value="ECO:0007669"/>
    <property type="project" value="TreeGrafter"/>
</dbReference>
<feature type="region of interest" description="Disordered" evidence="12">
    <location>
        <begin position="1017"/>
        <end position="1042"/>
    </location>
</feature>
<evidence type="ECO:0000313" key="15">
    <source>
        <dbReference type="Proteomes" id="UP000283530"/>
    </source>
</evidence>
<dbReference type="AlphaFoldDB" id="A0A3S3R765"/>
<keyword evidence="7" id="KW-0206">Cytoskeleton</keyword>